<evidence type="ECO:0000313" key="7">
    <source>
        <dbReference type="EMBL" id="TCT01158.1"/>
    </source>
</evidence>
<comment type="subcellular location">
    <subcellularLocation>
        <location evidence="2">Cytoplasm</location>
    </subcellularLocation>
</comment>
<keyword evidence="6" id="KW-0143">Chaperone</keyword>
<comment type="caution">
    <text evidence="7">The sequence shown here is derived from an EMBL/GenBank/DDBJ whole genome shotgun (WGS) entry which is preliminary data.</text>
</comment>
<proteinExistence type="inferred from homology"/>
<dbReference type="RefSeq" id="WP_240639643.1">
    <property type="nucleotide sequence ID" value="NZ_JBHMFH010000001.1"/>
</dbReference>
<dbReference type="Proteomes" id="UP000294599">
    <property type="component" value="Unassembled WGS sequence"/>
</dbReference>
<comment type="function">
    <text evidence="1">An FAD assembly protein, which accelerates covalent attachment of the cofactor into other proteins. Plays an essential role in the assembly of succinate dehydrogenase (SDH, respiratory complex II), an enzyme complex that is a component of both the tricarboxylic acid cycle and the electron transport chain, and which couples the oxidation of succinate to fumarate with the reduction of ubiquinone (coenzyme Q) to ubiquinol. Required for flavinylation (covalent attachment of FAD) of the flavoprotein subunit SdhA of SDH and other flavinylated proteins as well.</text>
</comment>
<keyword evidence="8" id="KW-1185">Reference proteome</keyword>
<dbReference type="AlphaFoldDB" id="A0A4V2UWV9"/>
<dbReference type="Pfam" id="PF03937">
    <property type="entry name" value="Sdh5"/>
    <property type="match status" value="1"/>
</dbReference>
<comment type="similarity">
    <text evidence="3">Belongs to the SdhE FAD assembly factor family.</text>
</comment>
<dbReference type="PANTHER" id="PTHR39585">
    <property type="entry name" value="FAD ASSEMBLY FACTOR SDHE"/>
    <property type="match status" value="1"/>
</dbReference>
<keyword evidence="5" id="KW-0963">Cytoplasm</keyword>
<dbReference type="InterPro" id="IPR036714">
    <property type="entry name" value="SDH_sf"/>
</dbReference>
<reference evidence="7 8" key="1">
    <citation type="submission" date="2019-03" db="EMBL/GenBank/DDBJ databases">
        <title>Genomic Encyclopedia of Type Strains, Phase IV (KMG-IV): sequencing the most valuable type-strain genomes for metagenomic binning, comparative biology and taxonomic classification.</title>
        <authorList>
            <person name="Goeker M."/>
        </authorList>
    </citation>
    <scope>NUCLEOTIDE SEQUENCE [LARGE SCALE GENOMIC DNA]</scope>
    <source>
        <strain evidence="7 8">DSM 21944</strain>
    </source>
</reference>
<organism evidence="7 8">
    <name type="scientific">Pseudofulvimonas gallinarii</name>
    <dbReference type="NCBI Taxonomy" id="634155"/>
    <lineage>
        <taxon>Bacteria</taxon>
        <taxon>Pseudomonadati</taxon>
        <taxon>Pseudomonadota</taxon>
        <taxon>Gammaproteobacteria</taxon>
        <taxon>Lysobacterales</taxon>
        <taxon>Rhodanobacteraceae</taxon>
        <taxon>Pseudofulvimonas</taxon>
    </lineage>
</organism>
<evidence type="ECO:0000256" key="1">
    <source>
        <dbReference type="ARBA" id="ARBA00003135"/>
    </source>
</evidence>
<dbReference type="PANTHER" id="PTHR39585:SF1">
    <property type="entry name" value="FAD ASSEMBLY FACTOR SDHE"/>
    <property type="match status" value="1"/>
</dbReference>
<dbReference type="InterPro" id="IPR005631">
    <property type="entry name" value="SDH"/>
</dbReference>
<evidence type="ECO:0000256" key="4">
    <source>
        <dbReference type="ARBA" id="ARBA00019418"/>
    </source>
</evidence>
<dbReference type="GO" id="GO:0006105">
    <property type="term" value="P:succinate metabolic process"/>
    <property type="evidence" value="ECO:0007669"/>
    <property type="project" value="TreeGrafter"/>
</dbReference>
<accession>A0A4V2UWV9</accession>
<dbReference type="Gene3D" id="1.10.150.250">
    <property type="entry name" value="Flavinator of succinate dehydrogenase"/>
    <property type="match status" value="1"/>
</dbReference>
<evidence type="ECO:0000256" key="3">
    <source>
        <dbReference type="ARBA" id="ARBA00008571"/>
    </source>
</evidence>
<evidence type="ECO:0000256" key="5">
    <source>
        <dbReference type="ARBA" id="ARBA00022490"/>
    </source>
</evidence>
<dbReference type="GO" id="GO:0005737">
    <property type="term" value="C:cytoplasm"/>
    <property type="evidence" value="ECO:0007669"/>
    <property type="project" value="UniProtKB-SubCell"/>
</dbReference>
<dbReference type="EMBL" id="SMAF01000001">
    <property type="protein sequence ID" value="TCT01158.1"/>
    <property type="molecule type" value="Genomic_DNA"/>
</dbReference>
<name>A0A4V2UWV9_9GAMM</name>
<sequence>MSADIGRLRWRCRRGMKELDALFNARLDALIAQGDADGLARFQRLLECEDDQLWRWCLGHQHPGDADLAAEIDALRAIHPD</sequence>
<dbReference type="InterPro" id="IPR050531">
    <property type="entry name" value="SdhE_FAD_assembly_factor"/>
</dbReference>
<gene>
    <name evidence="7" type="ORF">EDC25_10112</name>
</gene>
<protein>
    <recommendedName>
        <fullName evidence="4">FAD assembly factor SdhE</fullName>
    </recommendedName>
</protein>
<dbReference type="SUPFAM" id="SSF109910">
    <property type="entry name" value="YgfY-like"/>
    <property type="match status" value="1"/>
</dbReference>
<evidence type="ECO:0000313" key="8">
    <source>
        <dbReference type="Proteomes" id="UP000294599"/>
    </source>
</evidence>
<evidence type="ECO:0000256" key="6">
    <source>
        <dbReference type="ARBA" id="ARBA00023186"/>
    </source>
</evidence>
<evidence type="ECO:0000256" key="2">
    <source>
        <dbReference type="ARBA" id="ARBA00004496"/>
    </source>
</evidence>